<reference evidence="2 3" key="1">
    <citation type="journal article" date="2015" name="Genome Announc.">
        <title>Complete Genome Sequence of Methylobacterium aquaticum Strain 22A, Isolated from Racomitrium japonicum Moss.</title>
        <authorList>
            <person name="Tani A."/>
            <person name="Ogura Y."/>
            <person name="Hayashi T."/>
            <person name="Kimbara K."/>
        </authorList>
    </citation>
    <scope>NUCLEOTIDE SEQUENCE [LARGE SCALE GENOMIC DNA]</scope>
    <source>
        <strain evidence="2 3">MA-22A</strain>
    </source>
</reference>
<reference evidence="3" key="2">
    <citation type="submission" date="2015-01" db="EMBL/GenBank/DDBJ databases">
        <title>Complete genome sequence of Methylobacterium aquaticum strain 22A.</title>
        <authorList>
            <person name="Tani A."/>
            <person name="Ogura Y."/>
            <person name="Hayashi T."/>
        </authorList>
    </citation>
    <scope>NUCLEOTIDE SEQUENCE [LARGE SCALE GENOMIC DNA]</scope>
    <source>
        <strain evidence="3">MA-22A</strain>
    </source>
</reference>
<dbReference type="STRING" id="270351.Maq22A_c18580"/>
<dbReference type="InterPro" id="IPR011051">
    <property type="entry name" value="RmlC_Cupin_sf"/>
</dbReference>
<dbReference type="PATRIC" id="fig|270351.10.peg.3585"/>
<protein>
    <recommendedName>
        <fullName evidence="1">Cupin type-2 domain-containing protein</fullName>
    </recommendedName>
</protein>
<dbReference type="InterPro" id="IPR013096">
    <property type="entry name" value="Cupin_2"/>
</dbReference>
<gene>
    <name evidence="2" type="ORF">Maq22A_c18580</name>
</gene>
<dbReference type="SUPFAM" id="SSF51182">
    <property type="entry name" value="RmlC-like cupins"/>
    <property type="match status" value="1"/>
</dbReference>
<dbReference type="EMBL" id="AP014704">
    <property type="protein sequence ID" value="BAQ46803.1"/>
    <property type="molecule type" value="Genomic_DNA"/>
</dbReference>
<feature type="domain" description="Cupin type-2" evidence="1">
    <location>
        <begin position="36"/>
        <end position="102"/>
    </location>
</feature>
<dbReference type="PANTHER" id="PTHR40112">
    <property type="entry name" value="H2HPP ISOMERASE"/>
    <property type="match status" value="1"/>
</dbReference>
<dbReference type="InterPro" id="IPR014710">
    <property type="entry name" value="RmlC-like_jellyroll"/>
</dbReference>
<feature type="domain" description="Cupin type-2" evidence="1">
    <location>
        <begin position="150"/>
        <end position="217"/>
    </location>
</feature>
<dbReference type="Gene3D" id="2.60.120.10">
    <property type="entry name" value="Jelly Rolls"/>
    <property type="match status" value="2"/>
</dbReference>
<dbReference type="OrthoDB" id="9793521at2"/>
<evidence type="ECO:0000313" key="3">
    <source>
        <dbReference type="Proteomes" id="UP000061432"/>
    </source>
</evidence>
<dbReference type="KEGG" id="maqu:Maq22A_c18580"/>
<evidence type="ECO:0000313" key="2">
    <source>
        <dbReference type="EMBL" id="BAQ46803.1"/>
    </source>
</evidence>
<accession>A0A0C6FE34</accession>
<evidence type="ECO:0000259" key="1">
    <source>
        <dbReference type="Pfam" id="PF07883"/>
    </source>
</evidence>
<organism evidence="2 3">
    <name type="scientific">Methylobacterium aquaticum</name>
    <dbReference type="NCBI Taxonomy" id="270351"/>
    <lineage>
        <taxon>Bacteria</taxon>
        <taxon>Pseudomonadati</taxon>
        <taxon>Pseudomonadota</taxon>
        <taxon>Alphaproteobacteria</taxon>
        <taxon>Hyphomicrobiales</taxon>
        <taxon>Methylobacteriaceae</taxon>
        <taxon>Methylobacterium</taxon>
    </lineage>
</organism>
<dbReference type="PANTHER" id="PTHR40112:SF1">
    <property type="entry name" value="H2HPP ISOMERASE"/>
    <property type="match status" value="1"/>
</dbReference>
<dbReference type="InterPro" id="IPR052535">
    <property type="entry name" value="Bacilysin_H2HPP_isomerase"/>
</dbReference>
<dbReference type="Proteomes" id="UP000061432">
    <property type="component" value="Chromosome"/>
</dbReference>
<dbReference type="Pfam" id="PF07883">
    <property type="entry name" value="Cupin_2"/>
    <property type="match status" value="2"/>
</dbReference>
<sequence>MSVYFPEGRNIQPFPGVSTSLYALDDPAGTVVMINEVAPGAVVPQHVHDEHQIGLCLRGGFIMEVDGRDYPIPALETAYFAPGGTPHAARNESGATAVTVDIKRKPVPGEEGQLTRSPPGAVALPLTEMRAVKGGLGISFFVGPWFEIMLSSLQPGARMPLHSHRGIQIGIGVSGTYTMQVGEEIRPFGPEVVYHAPEYVPHSGWNDESRDATSLNVFIPPRWNLRPKRERA</sequence>
<name>A0A0C6FE34_9HYPH</name>
<dbReference type="AlphaFoldDB" id="A0A0C6FE34"/>
<proteinExistence type="predicted"/>